<dbReference type="RefSeq" id="WP_092375339.1">
    <property type="nucleotide sequence ID" value="NZ_LT629797.1"/>
</dbReference>
<dbReference type="EMBL" id="LT629797">
    <property type="protein sequence ID" value="SDU79017.1"/>
    <property type="molecule type" value="Genomic_DNA"/>
</dbReference>
<protein>
    <submittedName>
        <fullName evidence="1">TniB protein</fullName>
    </submittedName>
</protein>
<keyword evidence="2" id="KW-1185">Reference proteome</keyword>
<organism evidence="1 2">
    <name type="scientific">Pseudomonas sihuiensis</name>
    <dbReference type="NCBI Taxonomy" id="1274359"/>
    <lineage>
        <taxon>Bacteria</taxon>
        <taxon>Pseudomonadati</taxon>
        <taxon>Pseudomonadota</taxon>
        <taxon>Gammaproteobacteria</taxon>
        <taxon>Pseudomonadales</taxon>
        <taxon>Pseudomonadaceae</taxon>
        <taxon>Pseudomonas</taxon>
    </lineage>
</organism>
<dbReference type="AlphaFoldDB" id="A0A1H2LDD0"/>
<accession>A0A1H2LDD0</accession>
<evidence type="ECO:0000313" key="2">
    <source>
        <dbReference type="Proteomes" id="UP000198675"/>
    </source>
</evidence>
<name>A0A1H2LDD0_9PSED</name>
<reference evidence="2" key="1">
    <citation type="submission" date="2016-10" db="EMBL/GenBank/DDBJ databases">
        <authorList>
            <person name="Varghese N."/>
            <person name="Submissions S."/>
        </authorList>
    </citation>
    <scope>NUCLEOTIDE SEQUENCE [LARGE SCALE GENOMIC DNA]</scope>
    <source>
        <strain evidence="2">KCTC 32246</strain>
    </source>
</reference>
<gene>
    <name evidence="1" type="ORF">SAMN05216363_1236</name>
</gene>
<dbReference type="InterPro" id="IPR027417">
    <property type="entry name" value="P-loop_NTPase"/>
</dbReference>
<dbReference type="Pfam" id="PF05621">
    <property type="entry name" value="TniB"/>
    <property type="match status" value="1"/>
</dbReference>
<sequence length="286" mass="31645">MSSYEHLTESARELACSSDDMRLAAIQRDSFYIDHPQSNSILKMVENLLAVPRRMQAPCMIVTGAPGAGKSSIIQQIRNSEALSNQIVFLDMVANPFNLKFGELLVSALGLPHGLIKFGHPRKATLPAELAEVIKLRKIKALIIDELHESMLVARPEQLKNLSILKSLSNNTYGLSIIGFGINLAKNALSMDEQFSRRFYSVQIDDWRESESFRSFLAGVEQNLPLRRPSNLDGAEVIGFLLENTGGRMDSIMNSIKSAACYAVKSGEERITIGSLVKAISTPWSY</sequence>
<evidence type="ECO:0000313" key="1">
    <source>
        <dbReference type="EMBL" id="SDU79017.1"/>
    </source>
</evidence>
<proteinExistence type="predicted"/>
<dbReference type="Proteomes" id="UP000198675">
    <property type="component" value="Chromosome I"/>
</dbReference>
<dbReference type="InterPro" id="IPR008868">
    <property type="entry name" value="TniB"/>
</dbReference>
<dbReference type="SUPFAM" id="SSF52540">
    <property type="entry name" value="P-loop containing nucleoside triphosphate hydrolases"/>
    <property type="match status" value="1"/>
</dbReference>
<dbReference type="Gene3D" id="3.40.50.300">
    <property type="entry name" value="P-loop containing nucleotide triphosphate hydrolases"/>
    <property type="match status" value="1"/>
</dbReference>